<comment type="caution">
    <text evidence="2">The sequence shown here is derived from an EMBL/GenBank/DDBJ whole genome shotgun (WGS) entry which is preliminary data.</text>
</comment>
<name>C2MA07_9PORP</name>
<gene>
    <name evidence="2" type="ORF">PORUE0001_1637</name>
</gene>
<organism evidence="2 3">
    <name type="scientific">Porphyromonas uenonis 60-3</name>
    <dbReference type="NCBI Taxonomy" id="596327"/>
    <lineage>
        <taxon>Bacteria</taxon>
        <taxon>Pseudomonadati</taxon>
        <taxon>Bacteroidota</taxon>
        <taxon>Bacteroidia</taxon>
        <taxon>Bacteroidales</taxon>
        <taxon>Porphyromonadaceae</taxon>
        <taxon>Porphyromonas</taxon>
    </lineage>
</organism>
<evidence type="ECO:0000256" key="1">
    <source>
        <dbReference type="SAM" id="SignalP"/>
    </source>
</evidence>
<dbReference type="eggNOG" id="ENOG50323XP">
    <property type="taxonomic scope" value="Bacteria"/>
</dbReference>
<proteinExistence type="predicted"/>
<dbReference type="SUPFAM" id="SSF63829">
    <property type="entry name" value="Calcium-dependent phosphotriesterase"/>
    <property type="match status" value="1"/>
</dbReference>
<keyword evidence="1" id="KW-0732">Signal</keyword>
<feature type="signal peptide" evidence="1">
    <location>
        <begin position="1"/>
        <end position="23"/>
    </location>
</feature>
<protein>
    <submittedName>
        <fullName evidence="2">Uncharacterized protein</fullName>
    </submittedName>
</protein>
<evidence type="ECO:0000313" key="3">
    <source>
        <dbReference type="Proteomes" id="UP000003303"/>
    </source>
</evidence>
<sequence>MRKQLPVLLMLLTLFCTASVTIAQTPTEGVAKNFLWYRLVANSVERIQVPQQVVASMDGNLFASNMFYSKERADSSSVFNYDAPNVADKAVSFGDDGEAANGNVAISIYKMTPEGKLLWHIYNSRGDVHSNVHCITATPDGGFVTILMVRDAKSKSKTDVDILRLVQADGKPYNIEMKSRFVGANEDASAGATHRKVMPILVKVSATGQIEYHKAFEVDHKPMPDATYYSYGTPTGCDFKGTTIDPEGNVYVCGFVRTAITIGETTIKAKNNVGWNGDSQKDMGDFFILKFDNKGNLVKTLTEQGAPIGRSMLCVIKYQDGKLYATGRFTGTKEKTPITIDGKQLIPSDKESLVTLCLDTDLKVSWISQIDVKAVPDHGWTKVFVDGVAVGKDKVYIAGRCAGALVDAEGNVILEQKLKQHRGYALALDKATGKPNAKWHTLLPEKGISNCTAISTQGDRVILHAYALFGQTYYRVLDLNFSEGSIQDYPTVSKASVSFGGDVVANSYVATSRCRNSAKLLTTEGYKEMTYKGWFSLFVAHKLPFPSVSASCKALHLSEGKGTLQVLASDLKDPIQVTCSGEGFTAQLKELPATGGALEIQFKTAVTKTPEERIGKLTLTSGGASYEVYLYAMTETEQYIKASQSEINFSMIPVGEHKSVDLTVTQKNLMSAITCTIEGEGAKYYSVDKSEIAISNEPATLKVTYTPDKTIAANAKATAQLVLTSGDVKTIVTLSGQTNTAVEEIVATKLSIATVAGTLYVHSDVARPVAIYTSAGEMVAQQLLSGDMEIALPAGVYFIQTARETYRVYIPAI</sequence>
<dbReference type="AlphaFoldDB" id="C2MA07"/>
<dbReference type="Proteomes" id="UP000003303">
    <property type="component" value="Unassembled WGS sequence"/>
</dbReference>
<reference evidence="2 3" key="1">
    <citation type="submission" date="2009-04" db="EMBL/GenBank/DDBJ databases">
        <authorList>
            <person name="Sebastian Y."/>
            <person name="Madupu R."/>
            <person name="Durkin A.S."/>
            <person name="Torralba M."/>
            <person name="Methe B."/>
            <person name="Sutton G.G."/>
            <person name="Strausberg R.L."/>
            <person name="Nelson K.E."/>
        </authorList>
    </citation>
    <scope>NUCLEOTIDE SEQUENCE [LARGE SCALE GENOMIC DNA]</scope>
    <source>
        <strain evidence="2 3">60-3</strain>
    </source>
</reference>
<dbReference type="EMBL" id="ACLR01000059">
    <property type="protein sequence ID" value="EEK17468.1"/>
    <property type="molecule type" value="Genomic_DNA"/>
</dbReference>
<dbReference type="STRING" id="596327.PORUE0001_1637"/>
<feature type="chain" id="PRO_5002916272" evidence="1">
    <location>
        <begin position="24"/>
        <end position="813"/>
    </location>
</feature>
<accession>C2MA07</accession>
<dbReference type="OrthoDB" id="1081057at2"/>
<evidence type="ECO:0000313" key="2">
    <source>
        <dbReference type="EMBL" id="EEK17468.1"/>
    </source>
</evidence>
<dbReference type="RefSeq" id="WP_007364754.1">
    <property type="nucleotide sequence ID" value="NZ_ACLR01000059.1"/>
</dbReference>
<keyword evidence="3" id="KW-1185">Reference proteome</keyword>